<dbReference type="EMBL" id="ML996085">
    <property type="protein sequence ID" value="KAF2153573.1"/>
    <property type="molecule type" value="Genomic_DNA"/>
</dbReference>
<proteinExistence type="predicted"/>
<dbReference type="PANTHER" id="PTHR38791">
    <property type="entry name" value="ZN(II)2CYS6 TRANSCRIPTION FACTOR (EUROFUNG)-RELATED-RELATED"/>
    <property type="match status" value="1"/>
</dbReference>
<dbReference type="OrthoDB" id="4226149at2759"/>
<evidence type="ECO:0000313" key="2">
    <source>
        <dbReference type="Proteomes" id="UP000799439"/>
    </source>
</evidence>
<dbReference type="PANTHER" id="PTHR38791:SF5">
    <property type="entry name" value="TRANSCRIPTION FACTOR DBAG-RELATED"/>
    <property type="match status" value="1"/>
</dbReference>
<sequence>MTVNTSCEDSTWQAHLNGLMAFMCKRSAQFNDVGDNISIVKRAIVSAGIRTSVAHHSIHADDHASSLGNALSILLVAVIRLRALSSQLDSIFNSGKRPRKLDVQKLRIAIKRLHRDLSVFEAIVPTNAQPLRLSTMILSPDIQKQSTFHPTAAHPTTYVECFPDVFVATMWNAYRAMLILTGGFLIESGQFLNALSKESISLSQSVQEAANAICAYTTHFATTPYPLYNVHIKTSDAARSDSINAIMLLWPIYAVAKSKSILEPYQCWARDMLFELGKQAQIPKAMALSQEENAKHAHAEITSGLLLVFLGFLLPGPS</sequence>
<name>A0A9P4J706_9PEZI</name>
<dbReference type="InterPro" id="IPR053175">
    <property type="entry name" value="DHMBA_Reg_Transcription_Factor"/>
</dbReference>
<accession>A0A9P4J706</accession>
<evidence type="ECO:0008006" key="3">
    <source>
        <dbReference type="Google" id="ProtNLM"/>
    </source>
</evidence>
<organism evidence="1 2">
    <name type="scientific">Myriangium duriaei CBS 260.36</name>
    <dbReference type="NCBI Taxonomy" id="1168546"/>
    <lineage>
        <taxon>Eukaryota</taxon>
        <taxon>Fungi</taxon>
        <taxon>Dikarya</taxon>
        <taxon>Ascomycota</taxon>
        <taxon>Pezizomycotina</taxon>
        <taxon>Dothideomycetes</taxon>
        <taxon>Dothideomycetidae</taxon>
        <taxon>Myriangiales</taxon>
        <taxon>Myriangiaceae</taxon>
        <taxon>Myriangium</taxon>
    </lineage>
</organism>
<dbReference type="Proteomes" id="UP000799439">
    <property type="component" value="Unassembled WGS sequence"/>
</dbReference>
<reference evidence="1" key="1">
    <citation type="journal article" date="2020" name="Stud. Mycol.">
        <title>101 Dothideomycetes genomes: a test case for predicting lifestyles and emergence of pathogens.</title>
        <authorList>
            <person name="Haridas S."/>
            <person name="Albert R."/>
            <person name="Binder M."/>
            <person name="Bloem J."/>
            <person name="Labutti K."/>
            <person name="Salamov A."/>
            <person name="Andreopoulos B."/>
            <person name="Baker S."/>
            <person name="Barry K."/>
            <person name="Bills G."/>
            <person name="Bluhm B."/>
            <person name="Cannon C."/>
            <person name="Castanera R."/>
            <person name="Culley D."/>
            <person name="Daum C."/>
            <person name="Ezra D."/>
            <person name="Gonzalez J."/>
            <person name="Henrissat B."/>
            <person name="Kuo A."/>
            <person name="Liang C."/>
            <person name="Lipzen A."/>
            <person name="Lutzoni F."/>
            <person name="Magnuson J."/>
            <person name="Mondo S."/>
            <person name="Nolan M."/>
            <person name="Ohm R."/>
            <person name="Pangilinan J."/>
            <person name="Park H.-J."/>
            <person name="Ramirez L."/>
            <person name="Alfaro M."/>
            <person name="Sun H."/>
            <person name="Tritt A."/>
            <person name="Yoshinaga Y."/>
            <person name="Zwiers L.-H."/>
            <person name="Turgeon B."/>
            <person name="Goodwin S."/>
            <person name="Spatafora J."/>
            <person name="Crous P."/>
            <person name="Grigoriev I."/>
        </authorList>
    </citation>
    <scope>NUCLEOTIDE SEQUENCE</scope>
    <source>
        <strain evidence="1">CBS 260.36</strain>
    </source>
</reference>
<evidence type="ECO:0000313" key="1">
    <source>
        <dbReference type="EMBL" id="KAF2153573.1"/>
    </source>
</evidence>
<keyword evidence="2" id="KW-1185">Reference proteome</keyword>
<gene>
    <name evidence="1" type="ORF">K461DRAFT_142477</name>
</gene>
<dbReference type="AlphaFoldDB" id="A0A9P4J706"/>
<protein>
    <recommendedName>
        <fullName evidence="3">Transcription factor domain-containing protein</fullName>
    </recommendedName>
</protein>
<comment type="caution">
    <text evidence="1">The sequence shown here is derived from an EMBL/GenBank/DDBJ whole genome shotgun (WGS) entry which is preliminary data.</text>
</comment>